<dbReference type="Proteomes" id="UP000650467">
    <property type="component" value="Unassembled WGS sequence"/>
</dbReference>
<organism evidence="2 3">
    <name type="scientific">Chlamydomonas incerta</name>
    <dbReference type="NCBI Taxonomy" id="51695"/>
    <lineage>
        <taxon>Eukaryota</taxon>
        <taxon>Viridiplantae</taxon>
        <taxon>Chlorophyta</taxon>
        <taxon>core chlorophytes</taxon>
        <taxon>Chlorophyceae</taxon>
        <taxon>CS clade</taxon>
        <taxon>Chlamydomonadales</taxon>
        <taxon>Chlamydomonadaceae</taxon>
        <taxon>Chlamydomonas</taxon>
    </lineage>
</organism>
<sequence>MPRSLETFGPRAHSAWGVRASAVSAKEVAAGREAGGAATVERQRGLFDPKNAKAVAAGLKRSGRKRTCSCGGCRTCLRRKWQQKYRAKKKAQAEEEEEAEVVEISSDSDSDVEIVG</sequence>
<name>A0A835SPK1_CHLIN</name>
<dbReference type="AlphaFoldDB" id="A0A835SPK1"/>
<proteinExistence type="predicted"/>
<keyword evidence="3" id="KW-1185">Reference proteome</keyword>
<comment type="caution">
    <text evidence="2">The sequence shown here is derived from an EMBL/GenBank/DDBJ whole genome shotgun (WGS) entry which is preliminary data.</text>
</comment>
<evidence type="ECO:0000313" key="2">
    <source>
        <dbReference type="EMBL" id="KAG2424470.1"/>
    </source>
</evidence>
<feature type="region of interest" description="Disordered" evidence="1">
    <location>
        <begin position="90"/>
        <end position="116"/>
    </location>
</feature>
<evidence type="ECO:0000313" key="3">
    <source>
        <dbReference type="Proteomes" id="UP000650467"/>
    </source>
</evidence>
<protein>
    <submittedName>
        <fullName evidence="2">Uncharacterized protein</fullName>
    </submittedName>
</protein>
<gene>
    <name evidence="2" type="ORF">HXX76_014522</name>
</gene>
<evidence type="ECO:0000256" key="1">
    <source>
        <dbReference type="SAM" id="MobiDB-lite"/>
    </source>
</evidence>
<dbReference type="EMBL" id="JAEHOC010000065">
    <property type="protein sequence ID" value="KAG2424470.1"/>
    <property type="molecule type" value="Genomic_DNA"/>
</dbReference>
<feature type="compositionally biased region" description="Acidic residues" evidence="1">
    <location>
        <begin position="94"/>
        <end position="116"/>
    </location>
</feature>
<reference evidence="2" key="1">
    <citation type="journal article" date="2020" name="bioRxiv">
        <title>Comparative genomics of Chlamydomonas.</title>
        <authorList>
            <person name="Craig R.J."/>
            <person name="Hasan A.R."/>
            <person name="Ness R.W."/>
            <person name="Keightley P.D."/>
        </authorList>
    </citation>
    <scope>NUCLEOTIDE SEQUENCE</scope>
    <source>
        <strain evidence="2">SAG 7.73</strain>
    </source>
</reference>
<accession>A0A835SPK1</accession>